<dbReference type="CDD" id="cd18808">
    <property type="entry name" value="SF1_C_Upf1"/>
    <property type="match status" value="1"/>
</dbReference>
<comment type="similarity">
    <text evidence="1">Belongs to the DNA2/NAM7 helicase family.</text>
</comment>
<dbReference type="Gene3D" id="3.40.50.300">
    <property type="entry name" value="P-loop containing nucleotide triphosphate hydrolases"/>
    <property type="match status" value="2"/>
</dbReference>
<evidence type="ECO:0000256" key="1">
    <source>
        <dbReference type="ARBA" id="ARBA00007913"/>
    </source>
</evidence>
<dbReference type="InterPro" id="IPR050534">
    <property type="entry name" value="Coronavir_polyprotein_1ab"/>
</dbReference>
<dbReference type="InterPro" id="IPR047187">
    <property type="entry name" value="SF1_C_Upf1"/>
</dbReference>
<dbReference type="SUPFAM" id="SSF52540">
    <property type="entry name" value="P-loop containing nucleoside triphosphate hydrolases"/>
    <property type="match status" value="1"/>
</dbReference>
<reference evidence="7 8" key="1">
    <citation type="submission" date="2018-02" db="EMBL/GenBank/DDBJ databases">
        <title>Draft genome sequences of Elsinoe sp., causing black scab on jojoba.</title>
        <authorList>
            <person name="Stodart B."/>
            <person name="Jeffress S."/>
            <person name="Ash G."/>
            <person name="Arun Chinnappa K."/>
        </authorList>
    </citation>
    <scope>NUCLEOTIDE SEQUENCE [LARGE SCALE GENOMIC DNA]</scope>
    <source>
        <strain evidence="7 8">Hillstone_2</strain>
    </source>
</reference>
<dbReference type="GO" id="GO:0043139">
    <property type="term" value="F:5'-3' DNA helicase activity"/>
    <property type="evidence" value="ECO:0007669"/>
    <property type="project" value="TreeGrafter"/>
</dbReference>
<evidence type="ECO:0000313" key="8">
    <source>
        <dbReference type="Proteomes" id="UP000308133"/>
    </source>
</evidence>
<organism evidence="7 8">
    <name type="scientific">Elsinoe australis</name>
    <dbReference type="NCBI Taxonomy" id="40998"/>
    <lineage>
        <taxon>Eukaryota</taxon>
        <taxon>Fungi</taxon>
        <taxon>Dikarya</taxon>
        <taxon>Ascomycota</taxon>
        <taxon>Pezizomycotina</taxon>
        <taxon>Dothideomycetes</taxon>
        <taxon>Dothideomycetidae</taxon>
        <taxon>Myriangiales</taxon>
        <taxon>Elsinoaceae</taxon>
        <taxon>Elsinoe</taxon>
    </lineage>
</organism>
<feature type="domain" description="AAA+ ATPase" evidence="6">
    <location>
        <begin position="485"/>
        <end position="773"/>
    </location>
</feature>
<evidence type="ECO:0000313" key="7">
    <source>
        <dbReference type="EMBL" id="TKX27200.1"/>
    </source>
</evidence>
<dbReference type="Proteomes" id="UP000308133">
    <property type="component" value="Unassembled WGS sequence"/>
</dbReference>
<comment type="caution">
    <text evidence="7">The sequence shown here is derived from an EMBL/GenBank/DDBJ whole genome shotgun (WGS) entry which is preliminary data.</text>
</comment>
<dbReference type="EMBL" id="PTQR01000006">
    <property type="protein sequence ID" value="TKX27200.1"/>
    <property type="molecule type" value="Genomic_DNA"/>
</dbReference>
<name>A0A4U7BBN3_9PEZI</name>
<dbReference type="InterPro" id="IPR003593">
    <property type="entry name" value="AAA+_ATPase"/>
</dbReference>
<dbReference type="PANTHER" id="PTHR43788:SF8">
    <property type="entry name" value="DNA-BINDING PROTEIN SMUBP-2"/>
    <property type="match status" value="1"/>
</dbReference>
<accession>A0A4U7BBN3</accession>
<keyword evidence="3" id="KW-0378">Hydrolase</keyword>
<protein>
    <submittedName>
        <fullName evidence="7">AAA domain-containing protein 1</fullName>
    </submittedName>
</protein>
<dbReference type="Pfam" id="PF13086">
    <property type="entry name" value="AAA_11"/>
    <property type="match status" value="1"/>
</dbReference>
<evidence type="ECO:0000256" key="5">
    <source>
        <dbReference type="ARBA" id="ARBA00022840"/>
    </source>
</evidence>
<dbReference type="PANTHER" id="PTHR43788">
    <property type="entry name" value="DNA2/NAM7 HELICASE FAMILY MEMBER"/>
    <property type="match status" value="1"/>
</dbReference>
<gene>
    <name evidence="7" type="ORF">C1H76_0494</name>
</gene>
<proteinExistence type="inferred from homology"/>
<evidence type="ECO:0000256" key="4">
    <source>
        <dbReference type="ARBA" id="ARBA00022806"/>
    </source>
</evidence>
<dbReference type="GO" id="GO:0005524">
    <property type="term" value="F:ATP binding"/>
    <property type="evidence" value="ECO:0007669"/>
    <property type="project" value="UniProtKB-KW"/>
</dbReference>
<dbReference type="InterPro" id="IPR041677">
    <property type="entry name" value="DNA2/NAM7_AAA_11"/>
</dbReference>
<dbReference type="InterPro" id="IPR027417">
    <property type="entry name" value="P-loop_NTPase"/>
</dbReference>
<dbReference type="SMART" id="SM00382">
    <property type="entry name" value="AAA"/>
    <property type="match status" value="1"/>
</dbReference>
<dbReference type="GO" id="GO:0016787">
    <property type="term" value="F:hydrolase activity"/>
    <property type="evidence" value="ECO:0007669"/>
    <property type="project" value="UniProtKB-KW"/>
</dbReference>
<keyword evidence="4" id="KW-0347">Helicase</keyword>
<keyword evidence="2" id="KW-0547">Nucleotide-binding</keyword>
<dbReference type="Pfam" id="PF13087">
    <property type="entry name" value="AAA_12"/>
    <property type="match status" value="1"/>
</dbReference>
<dbReference type="AlphaFoldDB" id="A0A4U7BBN3"/>
<keyword evidence="5" id="KW-0067">ATP-binding</keyword>
<sequence>MSSLNGFAVFFSIDPNPLQPRFVVELRLRGPPKNDEQEHAKYRADRVSATFAAAEETTQQVQSLATNSRKVHRYQYSGKDTPLPSGALNFSHQLYHVSYNRRSDIRDERLPSWEAEDTSMQHVFTWRANAATMFSFSRSFSGMDLEPAALTALQTFKKIIQSALAGRTPLQVVTRKDPRLSASSWPWFAALPAPVPQTYWPWLKPTAGTEPDDLMGSTNRATMELSPYWIEHALAKRDPRKTSEWNPQSLPAGFKLGTLPSVVQFQDSREYIAHILGSHTYEDFDSKAKVYRYYNGAHTCDVIPDPQRSNVHLVLLHISAPAVALSDAQAAAQEAAKETALPEIGERVRIDLPYHSDRPNEEWQGKVVRIPDQYLKQGWNVAVRAVRPPSSGGIVPNTVRIKAELYFGHSGTSSARLRNTIIDEMLNKASSFIPRLLLCQDNHQLPGNYYVGGNPLQYEKQVIERVFKPNNLNKEQQEAILHFLSHKITLLVGPPGTGKSTVIKHILNLAQKWDKTVWACTDSNAAIDVIANKHVESNNDTQPPGYFRVRPMFDENLPETYESTVLDGQTNSTSLPGFNTDAQHASRLAALWQDPSESTRVMSLGRFIALRLEALRDDRLGKIKYAQERQDLEKLAAARSAALAGPADITLGDAKRMEEDLKLRKEYLRALRQVQRGLVAAARGIFSTVSAASGMLVPAFKPNWVIMDEASQFAEAKAAFALLHAFKQGNLQRIILVGDDKQLPPTLMASINPFAATGSASLFERLMMGGTPSIQLRTQYRAHPSISAFYNANIYNGTLRDAPLTSQRNGAVQFQKFVKGLATAAGMSRFPTTNSVMVSIERDEQFTFGSEKLVGSTSRVNFQTAATVCALALRLLRETGLPAKELLVTAFYSDQVRLLKALFEGHKEFEGIRIDTVDGSQGSEAAVQIIDCVVLGSLAGDTFGFLSSERRRVNVAMSRAMCGQIVIGHRDMSAGANIDQKSLWPRFVNGKKSEGAILSSKPILDWILQNATAFPARLSDIRTAFKTAAPGVRGKDISQAITRAPAGNSQYDIMAFLEQTIGASDLQARQYLADAGGSVIVAVEQYEARAQVNECRNH</sequence>
<evidence type="ECO:0000256" key="2">
    <source>
        <dbReference type="ARBA" id="ARBA00022741"/>
    </source>
</evidence>
<dbReference type="InterPro" id="IPR041679">
    <property type="entry name" value="DNA2/NAM7-like_C"/>
</dbReference>
<evidence type="ECO:0000256" key="3">
    <source>
        <dbReference type="ARBA" id="ARBA00022801"/>
    </source>
</evidence>
<evidence type="ECO:0000259" key="6">
    <source>
        <dbReference type="SMART" id="SM00382"/>
    </source>
</evidence>